<dbReference type="GO" id="GO:0017059">
    <property type="term" value="C:serine palmitoyltransferase complex"/>
    <property type="evidence" value="ECO:0007669"/>
    <property type="project" value="TreeGrafter"/>
</dbReference>
<dbReference type="InterPro" id="IPR004839">
    <property type="entry name" value="Aminotransferase_I/II_large"/>
</dbReference>
<evidence type="ECO:0000259" key="4">
    <source>
        <dbReference type="Pfam" id="PF00155"/>
    </source>
</evidence>
<feature type="region of interest" description="Disordered" evidence="3">
    <location>
        <begin position="1"/>
        <end position="20"/>
    </location>
</feature>
<feature type="domain" description="Aminotransferase class I/classII large" evidence="4">
    <location>
        <begin position="152"/>
        <end position="510"/>
    </location>
</feature>
<dbReference type="EMBL" id="KV878978">
    <property type="protein sequence ID" value="OJJ99048.1"/>
    <property type="molecule type" value="Genomic_DNA"/>
</dbReference>
<dbReference type="RefSeq" id="XP_020055388.1">
    <property type="nucleotide sequence ID" value="XM_020199687.1"/>
</dbReference>
<keyword evidence="6" id="KW-1185">Reference proteome</keyword>
<dbReference type="InterPro" id="IPR015421">
    <property type="entry name" value="PyrdxlP-dep_Trfase_major"/>
</dbReference>
<dbReference type="OrthoDB" id="65434at2759"/>
<evidence type="ECO:0000256" key="2">
    <source>
        <dbReference type="ARBA" id="ARBA00022679"/>
    </source>
</evidence>
<dbReference type="AlphaFoldDB" id="A0A1L9WSF2"/>
<comment type="cofactor">
    <cofactor evidence="1">
        <name>pyridoxal 5'-phosphate</name>
        <dbReference type="ChEBI" id="CHEBI:597326"/>
    </cofactor>
</comment>
<dbReference type="PANTHER" id="PTHR13693:SF3">
    <property type="entry name" value="LD36009P"/>
    <property type="match status" value="1"/>
</dbReference>
<dbReference type="Pfam" id="PF00155">
    <property type="entry name" value="Aminotran_1_2"/>
    <property type="match status" value="1"/>
</dbReference>
<dbReference type="InterPro" id="IPR050087">
    <property type="entry name" value="AON_synthase_class-II"/>
</dbReference>
<dbReference type="InterPro" id="IPR015424">
    <property type="entry name" value="PyrdxlP-dep_Trfase"/>
</dbReference>
<accession>A0A1L9WSF2</accession>
<dbReference type="GO" id="GO:0004758">
    <property type="term" value="F:serine C-palmitoyltransferase activity"/>
    <property type="evidence" value="ECO:0007669"/>
    <property type="project" value="TreeGrafter"/>
</dbReference>
<evidence type="ECO:0000313" key="5">
    <source>
        <dbReference type="EMBL" id="OJJ99048.1"/>
    </source>
</evidence>
<dbReference type="GO" id="GO:0016020">
    <property type="term" value="C:membrane"/>
    <property type="evidence" value="ECO:0007669"/>
    <property type="project" value="GOC"/>
</dbReference>
<dbReference type="OMA" id="PDEDEIH"/>
<dbReference type="GO" id="GO:0046512">
    <property type="term" value="P:sphingosine biosynthetic process"/>
    <property type="evidence" value="ECO:0007669"/>
    <property type="project" value="TreeGrafter"/>
</dbReference>
<protein>
    <recommendedName>
        <fullName evidence="4">Aminotransferase class I/classII large domain-containing protein</fullName>
    </recommendedName>
</protein>
<dbReference type="Gene3D" id="3.90.1150.10">
    <property type="entry name" value="Aspartate Aminotransferase, domain 1"/>
    <property type="match status" value="1"/>
</dbReference>
<dbReference type="SUPFAM" id="SSF53383">
    <property type="entry name" value="PLP-dependent transferases"/>
    <property type="match status" value="1"/>
</dbReference>
<dbReference type="STRING" id="690307.A0A1L9WSF2"/>
<evidence type="ECO:0000256" key="3">
    <source>
        <dbReference type="SAM" id="MobiDB-lite"/>
    </source>
</evidence>
<dbReference type="PANTHER" id="PTHR13693">
    <property type="entry name" value="CLASS II AMINOTRANSFERASE/8-AMINO-7-OXONONANOATE SYNTHASE"/>
    <property type="match status" value="1"/>
</dbReference>
<dbReference type="GO" id="GO:0030170">
    <property type="term" value="F:pyridoxal phosphate binding"/>
    <property type="evidence" value="ECO:0007669"/>
    <property type="project" value="InterPro"/>
</dbReference>
<name>A0A1L9WSF2_ASPA1</name>
<keyword evidence="2" id="KW-0808">Transferase</keyword>
<dbReference type="Proteomes" id="UP000184546">
    <property type="component" value="Unassembled WGS sequence"/>
</dbReference>
<dbReference type="InterPro" id="IPR015422">
    <property type="entry name" value="PyrdxlP-dep_Trfase_small"/>
</dbReference>
<proteinExistence type="predicted"/>
<dbReference type="GO" id="GO:0046513">
    <property type="term" value="P:ceramide biosynthetic process"/>
    <property type="evidence" value="ECO:0007669"/>
    <property type="project" value="TreeGrafter"/>
</dbReference>
<dbReference type="Gene3D" id="3.40.640.10">
    <property type="entry name" value="Type I PLP-dependent aspartate aminotransferase-like (Major domain)"/>
    <property type="match status" value="1"/>
</dbReference>
<gene>
    <name evidence="5" type="ORF">ASPACDRAFT_29959</name>
</gene>
<evidence type="ECO:0000256" key="1">
    <source>
        <dbReference type="ARBA" id="ARBA00001933"/>
    </source>
</evidence>
<sequence length="566" mass="61857">MDESAPTPRPTDEQHQQAMQRAHFQFAPDRHPDHRYSSQPKAFLSEEDVETGPLSHVVAGLLSCLLLVIIGHLRDFFRQYLCRGGHHLKTQNGYAPIISVSESFYMRRLNMRGVDCAMRPTTGVPGRKIVLLDRGSHDRNRSFFLTGTRTEALNLSSYNYLGFAQSDGPCADAVEDSIHRLGTSAASSSPAVTCALQLEVEQVLARFVGKEASIIFSMGFSTNTSVLPSLVGPRSLILSDELNHASIRMGARLSGASTAIFKHNDMHALEKQLRTAIAEGQPSTRHPWEKILVVVEGLYSMEGTVCNLPAILALKRRYRFYLFIDEAHSIGALGGRGRGVCDYLGVDPAEVDVLMGTLTKSFGATGGYVAATHELIHQLRATNPVLTYGEPPSPAVLAQISTALRMISGEGLVPGHGAERLQQLAFNSRYLRLGLRRLGFIIYGHDESPIVPLLVINPAKLAVLSRLMLERKIAVVVIAVPAVPLALCRARLCVSAAHSLADLNQTLAALDEIGDVLKIKMSSTPATGALIPPQTRGRSWRESRSPPRWPLSEVIKYGVQDAKRPF</sequence>
<evidence type="ECO:0000313" key="6">
    <source>
        <dbReference type="Proteomes" id="UP000184546"/>
    </source>
</evidence>
<organism evidence="5 6">
    <name type="scientific">Aspergillus aculeatus (strain ATCC 16872 / CBS 172.66 / WB 5094)</name>
    <dbReference type="NCBI Taxonomy" id="690307"/>
    <lineage>
        <taxon>Eukaryota</taxon>
        <taxon>Fungi</taxon>
        <taxon>Dikarya</taxon>
        <taxon>Ascomycota</taxon>
        <taxon>Pezizomycotina</taxon>
        <taxon>Eurotiomycetes</taxon>
        <taxon>Eurotiomycetidae</taxon>
        <taxon>Eurotiales</taxon>
        <taxon>Aspergillaceae</taxon>
        <taxon>Aspergillus</taxon>
        <taxon>Aspergillus subgen. Circumdati</taxon>
    </lineage>
</organism>
<dbReference type="VEuPathDB" id="FungiDB:ASPACDRAFT_29959"/>
<dbReference type="GeneID" id="30973501"/>
<reference evidence="6" key="1">
    <citation type="journal article" date="2017" name="Genome Biol.">
        <title>Comparative genomics reveals high biological diversity and specific adaptations in the industrially and medically important fungal genus Aspergillus.</title>
        <authorList>
            <person name="de Vries R.P."/>
            <person name="Riley R."/>
            <person name="Wiebenga A."/>
            <person name="Aguilar-Osorio G."/>
            <person name="Amillis S."/>
            <person name="Uchima C.A."/>
            <person name="Anderluh G."/>
            <person name="Asadollahi M."/>
            <person name="Askin M."/>
            <person name="Barry K."/>
            <person name="Battaglia E."/>
            <person name="Bayram O."/>
            <person name="Benocci T."/>
            <person name="Braus-Stromeyer S.A."/>
            <person name="Caldana C."/>
            <person name="Canovas D."/>
            <person name="Cerqueira G.C."/>
            <person name="Chen F."/>
            <person name="Chen W."/>
            <person name="Choi C."/>
            <person name="Clum A."/>
            <person name="Dos Santos R.A."/>
            <person name="Damasio A.R."/>
            <person name="Diallinas G."/>
            <person name="Emri T."/>
            <person name="Fekete E."/>
            <person name="Flipphi M."/>
            <person name="Freyberg S."/>
            <person name="Gallo A."/>
            <person name="Gournas C."/>
            <person name="Habgood R."/>
            <person name="Hainaut M."/>
            <person name="Harispe M.L."/>
            <person name="Henrissat B."/>
            <person name="Hilden K.S."/>
            <person name="Hope R."/>
            <person name="Hossain A."/>
            <person name="Karabika E."/>
            <person name="Karaffa L."/>
            <person name="Karanyi Z."/>
            <person name="Krasevec N."/>
            <person name="Kuo A."/>
            <person name="Kusch H."/>
            <person name="LaButti K."/>
            <person name="Lagendijk E.L."/>
            <person name="Lapidus A."/>
            <person name="Levasseur A."/>
            <person name="Lindquist E."/>
            <person name="Lipzen A."/>
            <person name="Logrieco A.F."/>
            <person name="MacCabe A."/>
            <person name="Maekelae M.R."/>
            <person name="Malavazi I."/>
            <person name="Melin P."/>
            <person name="Meyer V."/>
            <person name="Mielnichuk N."/>
            <person name="Miskei M."/>
            <person name="Molnar A.P."/>
            <person name="Mule G."/>
            <person name="Ngan C.Y."/>
            <person name="Orejas M."/>
            <person name="Orosz E."/>
            <person name="Ouedraogo J.P."/>
            <person name="Overkamp K.M."/>
            <person name="Park H.-S."/>
            <person name="Perrone G."/>
            <person name="Piumi F."/>
            <person name="Punt P.J."/>
            <person name="Ram A.F."/>
            <person name="Ramon A."/>
            <person name="Rauscher S."/>
            <person name="Record E."/>
            <person name="Riano-Pachon D.M."/>
            <person name="Robert V."/>
            <person name="Roehrig J."/>
            <person name="Ruller R."/>
            <person name="Salamov A."/>
            <person name="Salih N.S."/>
            <person name="Samson R.A."/>
            <person name="Sandor E."/>
            <person name="Sanguinetti M."/>
            <person name="Schuetze T."/>
            <person name="Sepcic K."/>
            <person name="Shelest E."/>
            <person name="Sherlock G."/>
            <person name="Sophianopoulou V."/>
            <person name="Squina F.M."/>
            <person name="Sun H."/>
            <person name="Susca A."/>
            <person name="Todd R.B."/>
            <person name="Tsang A."/>
            <person name="Unkles S.E."/>
            <person name="van de Wiele N."/>
            <person name="van Rossen-Uffink D."/>
            <person name="Oliveira J.V."/>
            <person name="Vesth T.C."/>
            <person name="Visser J."/>
            <person name="Yu J.-H."/>
            <person name="Zhou M."/>
            <person name="Andersen M.R."/>
            <person name="Archer D.B."/>
            <person name="Baker S.E."/>
            <person name="Benoit I."/>
            <person name="Brakhage A.A."/>
            <person name="Braus G.H."/>
            <person name="Fischer R."/>
            <person name="Frisvad J.C."/>
            <person name="Goldman G.H."/>
            <person name="Houbraken J."/>
            <person name="Oakley B."/>
            <person name="Pocsi I."/>
            <person name="Scazzocchio C."/>
            <person name="Seiboth B."/>
            <person name="vanKuyk P.A."/>
            <person name="Wortman J."/>
            <person name="Dyer P.S."/>
            <person name="Grigoriev I.V."/>
        </authorList>
    </citation>
    <scope>NUCLEOTIDE SEQUENCE [LARGE SCALE GENOMIC DNA]</scope>
    <source>
        <strain evidence="6">ATCC 16872 / CBS 172.66 / WB 5094</strain>
    </source>
</reference>